<protein>
    <submittedName>
        <fullName evidence="5">SCO family protein</fullName>
    </submittedName>
</protein>
<dbReference type="Pfam" id="PF02630">
    <property type="entry name" value="SCO1-SenC"/>
    <property type="match status" value="1"/>
</dbReference>
<comment type="similarity">
    <text evidence="1">Belongs to the SCO1/2 family.</text>
</comment>
<evidence type="ECO:0000256" key="1">
    <source>
        <dbReference type="ARBA" id="ARBA00010996"/>
    </source>
</evidence>
<evidence type="ECO:0000313" key="5">
    <source>
        <dbReference type="EMBL" id="MFC4361132.1"/>
    </source>
</evidence>
<feature type="transmembrane region" description="Helical" evidence="3">
    <location>
        <begin position="12"/>
        <end position="33"/>
    </location>
</feature>
<evidence type="ECO:0000256" key="2">
    <source>
        <dbReference type="ARBA" id="ARBA00023008"/>
    </source>
</evidence>
<keyword evidence="3" id="KW-1133">Transmembrane helix</keyword>
<gene>
    <name evidence="5" type="ORF">ACFOX3_02400</name>
</gene>
<keyword evidence="6" id="KW-1185">Reference proteome</keyword>
<evidence type="ECO:0000256" key="3">
    <source>
        <dbReference type="SAM" id="Phobius"/>
    </source>
</evidence>
<dbReference type="CDD" id="cd02968">
    <property type="entry name" value="SCO"/>
    <property type="match status" value="1"/>
</dbReference>
<dbReference type="PANTHER" id="PTHR12151">
    <property type="entry name" value="ELECTRON TRANSPORT PROTIN SCO1/SENC FAMILY MEMBER"/>
    <property type="match status" value="1"/>
</dbReference>
<evidence type="ECO:0000259" key="4">
    <source>
        <dbReference type="PROSITE" id="PS51352"/>
    </source>
</evidence>
<dbReference type="EMBL" id="JBHSCX010000003">
    <property type="protein sequence ID" value="MFC4361132.1"/>
    <property type="molecule type" value="Genomic_DNA"/>
</dbReference>
<comment type="caution">
    <text evidence="5">The sequence shown here is derived from an EMBL/GenBank/DDBJ whole genome shotgun (WGS) entry which is preliminary data.</text>
</comment>
<sequence>MTEAMKTEQQKRGIALTLGVIATFIVIVMLLFINKITTPRVLSNLELQVHGTIVFEPPRIFKDFVLLDHKGEEFTKARFQGKWSFVFFGFTHCPDICPTTMAALSSWYKTLSPEVQKQTQIIMVSVDPARDSVETLAQYVPYFNEDFIGLTGEFLPIKRFANQLNVAFTKVVQGDDYTVDHSGIIAMINPRGDYHAFIKPPLNPDNASLTYSSIRNSFPSD</sequence>
<keyword evidence="3" id="KW-0812">Transmembrane</keyword>
<accession>A0ABV8V0B5</accession>
<dbReference type="Gene3D" id="3.40.30.10">
    <property type="entry name" value="Glutaredoxin"/>
    <property type="match status" value="1"/>
</dbReference>
<dbReference type="PROSITE" id="PS51352">
    <property type="entry name" value="THIOREDOXIN_2"/>
    <property type="match status" value="1"/>
</dbReference>
<evidence type="ECO:0000313" key="6">
    <source>
        <dbReference type="Proteomes" id="UP001595840"/>
    </source>
</evidence>
<name>A0ABV8V0B5_9GAMM</name>
<reference evidence="6" key="1">
    <citation type="journal article" date="2019" name="Int. J. Syst. Evol. Microbiol.">
        <title>The Global Catalogue of Microorganisms (GCM) 10K type strain sequencing project: providing services to taxonomists for standard genome sequencing and annotation.</title>
        <authorList>
            <consortium name="The Broad Institute Genomics Platform"/>
            <consortium name="The Broad Institute Genome Sequencing Center for Infectious Disease"/>
            <person name="Wu L."/>
            <person name="Ma J."/>
        </authorList>
    </citation>
    <scope>NUCLEOTIDE SEQUENCE [LARGE SCALE GENOMIC DNA]</scope>
    <source>
        <strain evidence="6">CECT 8570</strain>
    </source>
</reference>
<dbReference type="Proteomes" id="UP001595840">
    <property type="component" value="Unassembled WGS sequence"/>
</dbReference>
<dbReference type="PANTHER" id="PTHR12151:SF25">
    <property type="entry name" value="LINALOOL DEHYDRATASE_ISOMERASE DOMAIN-CONTAINING PROTEIN"/>
    <property type="match status" value="1"/>
</dbReference>
<dbReference type="InterPro" id="IPR013766">
    <property type="entry name" value="Thioredoxin_domain"/>
</dbReference>
<feature type="domain" description="Thioredoxin" evidence="4">
    <location>
        <begin position="55"/>
        <end position="207"/>
    </location>
</feature>
<organism evidence="5 6">
    <name type="scientific">Simiduia curdlanivorans</name>
    <dbReference type="NCBI Taxonomy" id="1492769"/>
    <lineage>
        <taxon>Bacteria</taxon>
        <taxon>Pseudomonadati</taxon>
        <taxon>Pseudomonadota</taxon>
        <taxon>Gammaproteobacteria</taxon>
        <taxon>Cellvibrionales</taxon>
        <taxon>Cellvibrionaceae</taxon>
        <taxon>Simiduia</taxon>
    </lineage>
</organism>
<dbReference type="RefSeq" id="WP_290260232.1">
    <property type="nucleotide sequence ID" value="NZ_JAUFQG010000004.1"/>
</dbReference>
<proteinExistence type="inferred from homology"/>
<dbReference type="InterPro" id="IPR003782">
    <property type="entry name" value="SCO1/SenC"/>
</dbReference>
<keyword evidence="3" id="KW-0472">Membrane</keyword>
<dbReference type="SUPFAM" id="SSF52833">
    <property type="entry name" value="Thioredoxin-like"/>
    <property type="match status" value="1"/>
</dbReference>
<keyword evidence="2" id="KW-0186">Copper</keyword>
<dbReference type="InterPro" id="IPR036249">
    <property type="entry name" value="Thioredoxin-like_sf"/>
</dbReference>